<evidence type="ECO:0000313" key="7">
    <source>
        <dbReference type="EMBL" id="KAK4282494.1"/>
    </source>
</evidence>
<feature type="chain" id="PRO_5042262603" description="Hydroxyisourate hydrolase" evidence="6">
    <location>
        <begin position="28"/>
        <end position="509"/>
    </location>
</feature>
<comment type="similarity">
    <text evidence="1 5">Belongs to the glycosyl hydrolase 1 family.</text>
</comment>
<keyword evidence="3" id="KW-0378">Hydrolase</keyword>
<organism evidence="7 8">
    <name type="scientific">Acacia crassicarpa</name>
    <name type="common">northern wattle</name>
    <dbReference type="NCBI Taxonomy" id="499986"/>
    <lineage>
        <taxon>Eukaryota</taxon>
        <taxon>Viridiplantae</taxon>
        <taxon>Streptophyta</taxon>
        <taxon>Embryophyta</taxon>
        <taxon>Tracheophyta</taxon>
        <taxon>Spermatophyta</taxon>
        <taxon>Magnoliopsida</taxon>
        <taxon>eudicotyledons</taxon>
        <taxon>Gunneridae</taxon>
        <taxon>Pentapetalae</taxon>
        <taxon>rosids</taxon>
        <taxon>fabids</taxon>
        <taxon>Fabales</taxon>
        <taxon>Fabaceae</taxon>
        <taxon>Caesalpinioideae</taxon>
        <taxon>mimosoid clade</taxon>
        <taxon>Acacieae</taxon>
        <taxon>Acacia</taxon>
    </lineage>
</organism>
<keyword evidence="2 6" id="KW-0732">Signal</keyword>
<feature type="signal peptide" evidence="6">
    <location>
        <begin position="1"/>
        <end position="27"/>
    </location>
</feature>
<keyword evidence="8" id="KW-1185">Reference proteome</keyword>
<evidence type="ECO:0000256" key="4">
    <source>
        <dbReference type="ARBA" id="ARBA00023180"/>
    </source>
</evidence>
<evidence type="ECO:0000313" key="8">
    <source>
        <dbReference type="Proteomes" id="UP001293593"/>
    </source>
</evidence>
<reference evidence="7" key="1">
    <citation type="submission" date="2023-10" db="EMBL/GenBank/DDBJ databases">
        <title>Chromosome-level genome of the transformable northern wattle, Acacia crassicarpa.</title>
        <authorList>
            <person name="Massaro I."/>
            <person name="Sinha N.R."/>
            <person name="Poethig S."/>
            <person name="Leichty A.R."/>
        </authorList>
    </citation>
    <scope>NUCLEOTIDE SEQUENCE</scope>
    <source>
        <strain evidence="7">Acra3RX</strain>
        <tissue evidence="7">Leaf</tissue>
    </source>
</reference>
<dbReference type="InterPro" id="IPR001360">
    <property type="entry name" value="Glyco_hydro_1"/>
</dbReference>
<evidence type="ECO:0000256" key="3">
    <source>
        <dbReference type="ARBA" id="ARBA00022801"/>
    </source>
</evidence>
<dbReference type="SUPFAM" id="SSF51445">
    <property type="entry name" value="(Trans)glycosidases"/>
    <property type="match status" value="1"/>
</dbReference>
<dbReference type="InterPro" id="IPR033132">
    <property type="entry name" value="GH_1_N_CS"/>
</dbReference>
<evidence type="ECO:0008006" key="9">
    <source>
        <dbReference type="Google" id="ProtNLM"/>
    </source>
</evidence>
<dbReference type="PANTHER" id="PTHR10353">
    <property type="entry name" value="GLYCOSYL HYDROLASE"/>
    <property type="match status" value="1"/>
</dbReference>
<dbReference type="Pfam" id="PF00232">
    <property type="entry name" value="Glyco_hydro_1"/>
    <property type="match status" value="1"/>
</dbReference>
<dbReference type="GO" id="GO:0005975">
    <property type="term" value="P:carbohydrate metabolic process"/>
    <property type="evidence" value="ECO:0007669"/>
    <property type="project" value="InterPro"/>
</dbReference>
<dbReference type="PANTHER" id="PTHR10353:SF29">
    <property type="entry name" value="BETA-GLUCOSIDASE 11"/>
    <property type="match status" value="1"/>
</dbReference>
<dbReference type="EMBL" id="JAWXYG010000002">
    <property type="protein sequence ID" value="KAK4282494.1"/>
    <property type="molecule type" value="Genomic_DNA"/>
</dbReference>
<dbReference type="GO" id="GO:0008422">
    <property type="term" value="F:beta-glucosidase activity"/>
    <property type="evidence" value="ECO:0007669"/>
    <property type="project" value="TreeGrafter"/>
</dbReference>
<evidence type="ECO:0000256" key="6">
    <source>
        <dbReference type="SAM" id="SignalP"/>
    </source>
</evidence>
<protein>
    <recommendedName>
        <fullName evidence="9">Hydroxyisourate hydrolase</fullName>
    </recommendedName>
</protein>
<evidence type="ECO:0000256" key="5">
    <source>
        <dbReference type="RuleBase" id="RU003690"/>
    </source>
</evidence>
<keyword evidence="4" id="KW-0325">Glycoprotein</keyword>
<proteinExistence type="inferred from homology"/>
<dbReference type="Proteomes" id="UP001293593">
    <property type="component" value="Unassembled WGS sequence"/>
</dbReference>
<dbReference type="PRINTS" id="PR00131">
    <property type="entry name" value="GLHYDRLASE1"/>
</dbReference>
<evidence type="ECO:0000256" key="1">
    <source>
        <dbReference type="ARBA" id="ARBA00010838"/>
    </source>
</evidence>
<name>A0AAE1N4L2_9FABA</name>
<dbReference type="AlphaFoldDB" id="A0AAE1N4L2"/>
<evidence type="ECO:0000256" key="2">
    <source>
        <dbReference type="ARBA" id="ARBA00022729"/>
    </source>
</evidence>
<comment type="caution">
    <text evidence="7">The sequence shown here is derived from an EMBL/GenBank/DDBJ whole genome shotgun (WGS) entry which is preliminary data.</text>
</comment>
<dbReference type="FunFam" id="3.20.20.80:FF:000069">
    <property type="entry name" value="Beta-glucosidase 1"/>
    <property type="match status" value="1"/>
</dbReference>
<dbReference type="Gene3D" id="3.20.20.80">
    <property type="entry name" value="Glycosidases"/>
    <property type="match status" value="1"/>
</dbReference>
<gene>
    <name evidence="7" type="ORF">QN277_013863</name>
</gene>
<dbReference type="PROSITE" id="PS00653">
    <property type="entry name" value="GLYCOSYL_HYDROL_F1_2"/>
    <property type="match status" value="1"/>
</dbReference>
<sequence>MQPYASSLMLAFLLTLILLSLGVEVHGADYYTINDFPADFIFGAGSTAYQVEGAANEDGRTPSIWDTFAHAGLAGGATGDVACDEYHKYKADVQLMVETGLEAYRFSISWSRLIPNGRGPLNLKGLQYYNNLIDELLSNGIQPHVTLHNFDLPQALEDEYGGWVSRDIIEDFRDYADACFREFGDRVKYWNTVNEPNVFAIGGYDQGAVPPQRCSPPFGVKNCTKGNSTTEPYLVVHHILLAHSSAVRLYRRKYRSKQQGFVGISVYTFGFLPQTNTEEDVLAVKRARDFLVGWVLEPLMNGDYPASMKTRAGARIPAFTDRESKQVKGSSDFIGLIYYTISNISDNQDSLKQKSRDFGRDMAANILETSRLFTAEEFLIAPWGLQQVLETFKVLYGNPPIFIYENGQRTARNISLEDVSRVKYLQAHIGGVLDALRNGSNTKGYFAWSFLDLLELLDGYKSAFGLYYVDLDDPHLTRYPKLSAKWYSQFLKGRKTSSIVTPIQFPSSS</sequence>
<dbReference type="InterPro" id="IPR017853">
    <property type="entry name" value="GH"/>
</dbReference>
<accession>A0AAE1N4L2</accession>